<protein>
    <submittedName>
        <fullName evidence="1">Uncharacterized protein</fullName>
    </submittedName>
</protein>
<proteinExistence type="predicted"/>
<evidence type="ECO:0000313" key="2">
    <source>
        <dbReference type="Proteomes" id="UP001218188"/>
    </source>
</evidence>
<name>A0AAD6WYT6_9AGAR</name>
<comment type="caution">
    <text evidence="1">The sequence shown here is derived from an EMBL/GenBank/DDBJ whole genome shotgun (WGS) entry which is preliminary data.</text>
</comment>
<reference evidence="1" key="1">
    <citation type="submission" date="2023-03" db="EMBL/GenBank/DDBJ databases">
        <title>Massive genome expansion in bonnet fungi (Mycena s.s.) driven by repeated elements and novel gene families across ecological guilds.</title>
        <authorList>
            <consortium name="Lawrence Berkeley National Laboratory"/>
            <person name="Harder C.B."/>
            <person name="Miyauchi S."/>
            <person name="Viragh M."/>
            <person name="Kuo A."/>
            <person name="Thoen E."/>
            <person name="Andreopoulos B."/>
            <person name="Lu D."/>
            <person name="Skrede I."/>
            <person name="Drula E."/>
            <person name="Henrissat B."/>
            <person name="Morin E."/>
            <person name="Kohler A."/>
            <person name="Barry K."/>
            <person name="LaButti K."/>
            <person name="Morin E."/>
            <person name="Salamov A."/>
            <person name="Lipzen A."/>
            <person name="Mereny Z."/>
            <person name="Hegedus B."/>
            <person name="Baldrian P."/>
            <person name="Stursova M."/>
            <person name="Weitz H."/>
            <person name="Taylor A."/>
            <person name="Grigoriev I.V."/>
            <person name="Nagy L.G."/>
            <person name="Martin F."/>
            <person name="Kauserud H."/>
        </authorList>
    </citation>
    <scope>NUCLEOTIDE SEQUENCE</scope>
    <source>
        <strain evidence="1">CBHHK200</strain>
    </source>
</reference>
<organism evidence="1 2">
    <name type="scientific">Mycena alexandri</name>
    <dbReference type="NCBI Taxonomy" id="1745969"/>
    <lineage>
        <taxon>Eukaryota</taxon>
        <taxon>Fungi</taxon>
        <taxon>Dikarya</taxon>
        <taxon>Basidiomycota</taxon>
        <taxon>Agaricomycotina</taxon>
        <taxon>Agaricomycetes</taxon>
        <taxon>Agaricomycetidae</taxon>
        <taxon>Agaricales</taxon>
        <taxon>Marasmiineae</taxon>
        <taxon>Mycenaceae</taxon>
        <taxon>Mycena</taxon>
    </lineage>
</organism>
<dbReference type="Proteomes" id="UP001218188">
    <property type="component" value="Unassembled WGS sequence"/>
</dbReference>
<dbReference type="AlphaFoldDB" id="A0AAD6WYT6"/>
<sequence length="334" mass="37546">MERRFTEVDLNGLSRAKLVELVQAQLHLWPTASKVTPNLHITSIPPVIINAEASYVDEEPSLDNVALDAMNREDLPRESRFIILLIEDTRHFFNEKISQRVEVPVIDSEGGKTRVGAKDVITALQASISAFEGPARLGTPDAENPEFTKFFGTLEGAKYVAFDEHTPELLVVPRDGRLEITVALYQGVKSSVKEEKPDAPPLPDPFTQFEEFAKTEQVRLAASSAATRVQAMDGFETFQKRHNQRLSNHDRVLYWKFAADFAQKYYKKSGPYSALKTRHQHVSHFGEMLSWRDKSPEVVKLVDDTTSVSLGSEPLVNSLLQWDKDHPGFGGELD</sequence>
<accession>A0AAD6WYT6</accession>
<gene>
    <name evidence="1" type="ORF">C8F04DRAFT_1238873</name>
</gene>
<evidence type="ECO:0000313" key="1">
    <source>
        <dbReference type="EMBL" id="KAJ7025974.1"/>
    </source>
</evidence>
<keyword evidence="2" id="KW-1185">Reference proteome</keyword>
<dbReference type="EMBL" id="JARJCM010000146">
    <property type="protein sequence ID" value="KAJ7025974.1"/>
    <property type="molecule type" value="Genomic_DNA"/>
</dbReference>